<dbReference type="EMBL" id="AIDX01000001">
    <property type="protein sequence ID" value="EIQ81003.1"/>
    <property type="molecule type" value="Genomic_DNA"/>
</dbReference>
<accession>A0AAV3FPW6</accession>
<organism evidence="1 2">
    <name type="scientific">Streptococcus canis FSL Z3-227</name>
    <dbReference type="NCBI Taxonomy" id="482234"/>
    <lineage>
        <taxon>Bacteria</taxon>
        <taxon>Bacillati</taxon>
        <taxon>Bacillota</taxon>
        <taxon>Bacilli</taxon>
        <taxon>Lactobacillales</taxon>
        <taxon>Streptococcaceae</taxon>
        <taxon>Streptococcus</taxon>
    </lineage>
</organism>
<evidence type="ECO:0000313" key="2">
    <source>
        <dbReference type="Proteomes" id="UP000004423"/>
    </source>
</evidence>
<name>A0AAV3FPW6_STRCB</name>
<protein>
    <submittedName>
        <fullName evidence="1">Uncharacterized protein</fullName>
    </submittedName>
</protein>
<comment type="caution">
    <text evidence="1">The sequence shown here is derived from an EMBL/GenBank/DDBJ whole genome shotgun (WGS) entry which is preliminary data.</text>
</comment>
<sequence length="54" mass="6111">MKGSCPINGQEKIGFTKPQIEEKVYLGSFFFNLFCSSKNEKLLKHDNISASRVT</sequence>
<dbReference type="Proteomes" id="UP000004423">
    <property type="component" value="Unassembled WGS sequence"/>
</dbReference>
<evidence type="ECO:0000313" key="1">
    <source>
        <dbReference type="EMBL" id="EIQ81003.1"/>
    </source>
</evidence>
<proteinExistence type="predicted"/>
<reference evidence="1 2" key="1">
    <citation type="journal article" date="2012" name="PLoS ONE">
        <title>Gene Repertoire Evolution of Streptococcus pyogenes Inferred from Phylogenomic Analysis with Streptococcus canis and Streptococcus dysgalactiae.</title>
        <authorList>
            <person name="Lefebure T."/>
            <person name="Richards V.P."/>
            <person name="Lang P."/>
            <person name="Pavinski-Bitar P."/>
            <person name="Stanhope M.J."/>
        </authorList>
    </citation>
    <scope>NUCLEOTIDE SEQUENCE [LARGE SCALE GENOMIC DNA]</scope>
    <source>
        <strain evidence="1 2">FSL Z3-227</strain>
    </source>
</reference>
<gene>
    <name evidence="1" type="ORF">SCAZ3_01150</name>
</gene>
<dbReference type="AlphaFoldDB" id="A0AAV3FPW6"/>